<gene>
    <name evidence="4" type="ORF">GM921_12820</name>
</gene>
<feature type="coiled-coil region" evidence="1">
    <location>
        <begin position="99"/>
        <end position="163"/>
    </location>
</feature>
<protein>
    <submittedName>
        <fullName evidence="4">HlyD family efflux transporter periplasmic adaptor subunit</fullName>
    </submittedName>
</protein>
<dbReference type="AlphaFoldDB" id="A0A923DYH1"/>
<evidence type="ECO:0000313" key="4">
    <source>
        <dbReference type="EMBL" id="MBB2146376.1"/>
    </source>
</evidence>
<feature type="transmembrane region" description="Helical" evidence="2">
    <location>
        <begin position="21"/>
        <end position="42"/>
    </location>
</feature>
<feature type="coiled-coil region" evidence="1">
    <location>
        <begin position="196"/>
        <end position="230"/>
    </location>
</feature>
<keyword evidence="5" id="KW-1185">Reference proteome</keyword>
<dbReference type="PANTHER" id="PTHR30386">
    <property type="entry name" value="MEMBRANE FUSION SUBUNIT OF EMRAB-TOLC MULTIDRUG EFFLUX PUMP"/>
    <property type="match status" value="1"/>
</dbReference>
<dbReference type="EMBL" id="WNXD01000002">
    <property type="protein sequence ID" value="MBB2146376.1"/>
    <property type="molecule type" value="Genomic_DNA"/>
</dbReference>
<keyword evidence="2" id="KW-1133">Transmembrane helix</keyword>
<keyword evidence="1" id="KW-0175">Coiled coil</keyword>
<keyword evidence="2" id="KW-0812">Transmembrane</keyword>
<dbReference type="PANTHER" id="PTHR30386:SF28">
    <property type="entry name" value="EXPORTED PROTEIN"/>
    <property type="match status" value="1"/>
</dbReference>
<proteinExistence type="predicted"/>
<dbReference type="Gene3D" id="2.40.30.170">
    <property type="match status" value="1"/>
</dbReference>
<evidence type="ECO:0000313" key="5">
    <source>
        <dbReference type="Proteomes" id="UP000601055"/>
    </source>
</evidence>
<sequence length="374" mass="42703">MIANLQNTSLVYLHQTRKSSQLIYVLTLMAVIVAITSLPFLYTTVNVKGKGLMQSSVEKTELFAPANGRLVSVNLTDNQRVKRGTTLLVMDASLSKQQNVLLNSHANQLQQQLHDAEQLTKMNNLLPSTSLYQASLQQYQEQMQNASNATKQAERILERYKILYNKKVVTLAEFEQYKFNYEQALSDEQMVSKKYKSQWQTEANQYRNELRDLKNQTAELNEQAKQYILKAIITGSLQNLTGVQAGAYVYANQKLGEISPDSALMAYCFIKPADIGLIKIGQEVRFQIDAFNYNQWGILMGKVTDIADDIIIKDQTPYFKVKCQLNKSYLQLKNGYKGNIKKGMTFSANFTVTRRSFYQLLYDKVDDWLNPVKG</sequence>
<organism evidence="4 5">
    <name type="scientific">Pedobacter planticolens</name>
    <dbReference type="NCBI Taxonomy" id="2679964"/>
    <lineage>
        <taxon>Bacteria</taxon>
        <taxon>Pseudomonadati</taxon>
        <taxon>Bacteroidota</taxon>
        <taxon>Sphingobacteriia</taxon>
        <taxon>Sphingobacteriales</taxon>
        <taxon>Sphingobacteriaceae</taxon>
        <taxon>Pedobacter</taxon>
    </lineage>
</organism>
<dbReference type="InterPro" id="IPR050739">
    <property type="entry name" value="MFP"/>
</dbReference>
<dbReference type="Pfam" id="PF26002">
    <property type="entry name" value="Beta-barrel_AprE"/>
    <property type="match status" value="1"/>
</dbReference>
<accession>A0A923DYH1</accession>
<evidence type="ECO:0000256" key="1">
    <source>
        <dbReference type="SAM" id="Coils"/>
    </source>
</evidence>
<comment type="caution">
    <text evidence="4">The sequence shown here is derived from an EMBL/GenBank/DDBJ whole genome shotgun (WGS) entry which is preliminary data.</text>
</comment>
<evidence type="ECO:0000256" key="2">
    <source>
        <dbReference type="SAM" id="Phobius"/>
    </source>
</evidence>
<feature type="domain" description="AprE-like beta-barrel" evidence="3">
    <location>
        <begin position="268"/>
        <end position="350"/>
    </location>
</feature>
<dbReference type="InterPro" id="IPR058982">
    <property type="entry name" value="Beta-barrel_AprE"/>
</dbReference>
<keyword evidence="2" id="KW-0472">Membrane</keyword>
<dbReference type="RefSeq" id="WP_182923034.1">
    <property type="nucleotide sequence ID" value="NZ_WNXD01000002.1"/>
</dbReference>
<dbReference type="Proteomes" id="UP000601055">
    <property type="component" value="Unassembled WGS sequence"/>
</dbReference>
<name>A0A923DYH1_9SPHI</name>
<evidence type="ECO:0000259" key="3">
    <source>
        <dbReference type="Pfam" id="PF26002"/>
    </source>
</evidence>
<reference evidence="4" key="1">
    <citation type="submission" date="2019-11" db="EMBL/GenBank/DDBJ databases">
        <title>Description of Pedobacter sp. LMG 31464T.</title>
        <authorList>
            <person name="Carlier A."/>
            <person name="Qi S."/>
            <person name="Vandamme P."/>
        </authorList>
    </citation>
    <scope>NUCLEOTIDE SEQUENCE</scope>
    <source>
        <strain evidence="4">LMG 31464</strain>
    </source>
</reference>